<feature type="transmembrane region" description="Helical" evidence="6">
    <location>
        <begin position="427"/>
        <end position="446"/>
    </location>
</feature>
<feature type="domain" description="Metallo-beta-lactamase" evidence="7">
    <location>
        <begin position="483"/>
        <end position="688"/>
    </location>
</feature>
<dbReference type="InterPro" id="IPR036866">
    <property type="entry name" value="RibonucZ/Hydroxyglut_hydro"/>
</dbReference>
<gene>
    <name evidence="8" type="ORF">CD039_04965</name>
</gene>
<proteinExistence type="predicted"/>
<name>A0A2K4FFK5_9STAP</name>
<dbReference type="InterPro" id="IPR001279">
    <property type="entry name" value="Metallo-B-lactamas"/>
</dbReference>
<dbReference type="SUPFAM" id="SSF56281">
    <property type="entry name" value="Metallo-hydrolase/oxidoreductase"/>
    <property type="match status" value="1"/>
</dbReference>
<evidence type="ECO:0000256" key="4">
    <source>
        <dbReference type="ARBA" id="ARBA00022989"/>
    </source>
</evidence>
<feature type="transmembrane region" description="Helical" evidence="6">
    <location>
        <begin position="40"/>
        <end position="58"/>
    </location>
</feature>
<evidence type="ECO:0000259" key="7">
    <source>
        <dbReference type="SMART" id="SM00849"/>
    </source>
</evidence>
<protein>
    <submittedName>
        <fullName evidence="8">DNA internalization-related competence protein ComEC/Rec2</fullName>
    </submittedName>
</protein>
<sequence>MFYLTLAYLIGILFLYHRYMAVCLLLLLIFILYRKQVRSLIIVGCLILPLISGSYFHYQDKRYQQAYSSQLLHPELQGRATFTDQAMHNGTALRGHVSINDNSYSYHYFLKQPNKIPPLTPGTQCEVKGELKYLSDSPYSPQYFFIKDINLNSCDVNIKASLSLIERHKNFIYQQISHTHLEHPGRIIALVSGDTSYLSEQEVLEVKNLGIYHLIAVSGSHIAIICSITYALLLRLNVPLFYIKLSLLFLLPIYGLYTDLAPSALRSIFTVMLVILIPSRFYHHALDIVGASFILLTLIFPHFLFDIGFQFSYLITLFILLSQPLLDQTPIIKSLLYMTFIAQIGSFLISAIHFNEVQWIGLFANLIFVPFYSIILFPLAIFYFAWLHLKIPLNLLDHFINMMFHVHDYIVRWILQFSHFKWFIPQLNEILLTLLLIVLFSILYFFVAQRFITTFVISIGLFLILQFFPAHHANRLTMLNVGQGDAFLVESIKGQTLMIDTGGKHLRPGEVDKHQISKYHILPTFKKRNITSLDYLIITHPHADHMGELDYLLTQIKVKHLILNPHSYTPQQLKHLTQRLSHWKGNVIDFRQIPQLNFDEYQLRLLDATHDTSEDLNEHCIITLMQFRNKQLLFMGDATVKNEETLLQQYQLPPIDILKVGHHGIKTSSSQAFIDAIHPRVSLISAGKNNRYHLPNKEVEDRLNDNQSAILTTVENGEITLDLEASIETMLKPWKIYEPLKSSE</sequence>
<reference evidence="8 9" key="1">
    <citation type="submission" date="2017-08" db="EMBL/GenBank/DDBJ databases">
        <title>Draft genome sequences of 64 type strains of genus Staph aureus.</title>
        <authorList>
            <person name="Cole K."/>
            <person name="Golubchik T."/>
            <person name="Russell J."/>
            <person name="Foster D."/>
            <person name="Llewelyn M."/>
            <person name="Wilson D."/>
            <person name="Crook D."/>
            <person name="Paul J."/>
        </authorList>
    </citation>
    <scope>NUCLEOTIDE SEQUENCE [LARGE SCALE GENOMIC DNA]</scope>
    <source>
        <strain evidence="8 9">DSM 29875</strain>
    </source>
</reference>
<dbReference type="NCBIfam" id="TIGR00360">
    <property type="entry name" value="ComEC_N-term"/>
    <property type="match status" value="1"/>
</dbReference>
<dbReference type="InterPro" id="IPR052159">
    <property type="entry name" value="Competence_DNA_uptake"/>
</dbReference>
<dbReference type="InterPro" id="IPR004477">
    <property type="entry name" value="ComEC_N"/>
</dbReference>
<keyword evidence="3 6" id="KW-0812">Transmembrane</keyword>
<dbReference type="AlphaFoldDB" id="A0A2K4FFK5"/>
<dbReference type="OrthoDB" id="9761531at2"/>
<keyword evidence="2" id="KW-1003">Cell membrane</keyword>
<dbReference type="NCBIfam" id="TIGR00361">
    <property type="entry name" value="ComEC_Rec2"/>
    <property type="match status" value="1"/>
</dbReference>
<keyword evidence="5 6" id="KW-0472">Membrane</keyword>
<feature type="transmembrane region" description="Helical" evidence="6">
    <location>
        <begin position="452"/>
        <end position="470"/>
    </location>
</feature>
<comment type="subcellular location">
    <subcellularLocation>
        <location evidence="1">Cell membrane</location>
        <topology evidence="1">Multi-pass membrane protein</topology>
    </subcellularLocation>
</comment>
<keyword evidence="9" id="KW-1185">Reference proteome</keyword>
<organism evidence="8 9">
    <name type="scientific">Staphylococcus argensis</name>
    <dbReference type="NCBI Taxonomy" id="1607738"/>
    <lineage>
        <taxon>Bacteria</taxon>
        <taxon>Bacillati</taxon>
        <taxon>Bacillota</taxon>
        <taxon>Bacilli</taxon>
        <taxon>Bacillales</taxon>
        <taxon>Staphylococcaceae</taxon>
        <taxon>Staphylococcus</taxon>
    </lineage>
</organism>
<comment type="caution">
    <text evidence="8">The sequence shown here is derived from an EMBL/GenBank/DDBJ whole genome shotgun (WGS) entry which is preliminary data.</text>
</comment>
<dbReference type="GO" id="GO:0005886">
    <property type="term" value="C:plasma membrane"/>
    <property type="evidence" value="ECO:0007669"/>
    <property type="project" value="UniProtKB-SubCell"/>
</dbReference>
<feature type="transmembrane region" description="Helical" evidence="6">
    <location>
        <begin position="293"/>
        <end position="315"/>
    </location>
</feature>
<dbReference type="Pfam" id="PF00753">
    <property type="entry name" value="Lactamase_B"/>
    <property type="match status" value="1"/>
</dbReference>
<dbReference type="RefSeq" id="WP_103371372.1">
    <property type="nucleotide sequence ID" value="NZ_VEMN01000001.1"/>
</dbReference>
<dbReference type="Proteomes" id="UP000242712">
    <property type="component" value="Unassembled WGS sequence"/>
</dbReference>
<evidence type="ECO:0000313" key="8">
    <source>
        <dbReference type="EMBL" id="POA10101.1"/>
    </source>
</evidence>
<feature type="transmembrane region" description="Helical" evidence="6">
    <location>
        <begin position="211"/>
        <end position="233"/>
    </location>
</feature>
<dbReference type="PANTHER" id="PTHR30619:SF1">
    <property type="entry name" value="RECOMBINATION PROTEIN 2"/>
    <property type="match status" value="1"/>
</dbReference>
<evidence type="ECO:0000256" key="1">
    <source>
        <dbReference type="ARBA" id="ARBA00004651"/>
    </source>
</evidence>
<feature type="transmembrane region" description="Helical" evidence="6">
    <location>
        <begin position="366"/>
        <end position="386"/>
    </location>
</feature>
<dbReference type="InterPro" id="IPR035681">
    <property type="entry name" value="ComA-like_MBL"/>
</dbReference>
<feature type="transmembrane region" description="Helical" evidence="6">
    <location>
        <begin position="335"/>
        <end position="354"/>
    </location>
</feature>
<evidence type="ECO:0000256" key="5">
    <source>
        <dbReference type="ARBA" id="ARBA00023136"/>
    </source>
</evidence>
<dbReference type="Gene3D" id="3.60.15.10">
    <property type="entry name" value="Ribonuclease Z/Hydroxyacylglutathione hydrolase-like"/>
    <property type="match status" value="1"/>
</dbReference>
<dbReference type="CDD" id="cd07731">
    <property type="entry name" value="ComA-like_MBL-fold"/>
    <property type="match status" value="1"/>
</dbReference>
<evidence type="ECO:0000313" key="9">
    <source>
        <dbReference type="Proteomes" id="UP000242712"/>
    </source>
</evidence>
<feature type="transmembrane region" description="Helical" evidence="6">
    <location>
        <begin position="240"/>
        <end position="257"/>
    </location>
</feature>
<evidence type="ECO:0000256" key="6">
    <source>
        <dbReference type="SAM" id="Phobius"/>
    </source>
</evidence>
<dbReference type="InterPro" id="IPR004797">
    <property type="entry name" value="Competence_ComEC/Rec2"/>
</dbReference>
<dbReference type="PANTHER" id="PTHR30619">
    <property type="entry name" value="DNA INTERNALIZATION/COMPETENCE PROTEIN COMEC/REC2"/>
    <property type="match status" value="1"/>
</dbReference>
<dbReference type="EMBL" id="PPPX01000001">
    <property type="protein sequence ID" value="POA10101.1"/>
    <property type="molecule type" value="Genomic_DNA"/>
</dbReference>
<feature type="transmembrane region" description="Helical" evidence="6">
    <location>
        <begin position="263"/>
        <end position="281"/>
    </location>
</feature>
<evidence type="ECO:0000256" key="2">
    <source>
        <dbReference type="ARBA" id="ARBA00022475"/>
    </source>
</evidence>
<accession>A0A2K4FFK5</accession>
<feature type="transmembrane region" description="Helical" evidence="6">
    <location>
        <begin position="6"/>
        <end position="33"/>
    </location>
</feature>
<evidence type="ECO:0000256" key="3">
    <source>
        <dbReference type="ARBA" id="ARBA00022692"/>
    </source>
</evidence>
<keyword evidence="4 6" id="KW-1133">Transmembrane helix</keyword>
<dbReference type="GO" id="GO:0030420">
    <property type="term" value="P:establishment of competence for transformation"/>
    <property type="evidence" value="ECO:0007669"/>
    <property type="project" value="InterPro"/>
</dbReference>
<dbReference type="Pfam" id="PF03772">
    <property type="entry name" value="Competence"/>
    <property type="match status" value="1"/>
</dbReference>
<dbReference type="SMART" id="SM00849">
    <property type="entry name" value="Lactamase_B"/>
    <property type="match status" value="1"/>
</dbReference>